<dbReference type="KEGG" id="mcos:GM418_05825"/>
<dbReference type="EMBL" id="CP046401">
    <property type="protein sequence ID" value="QGY43194.1"/>
    <property type="molecule type" value="Genomic_DNA"/>
</dbReference>
<keyword evidence="1" id="KW-0732">Signal</keyword>
<organism evidence="2 3">
    <name type="scientific">Maribellus comscasis</name>
    <dbReference type="NCBI Taxonomy" id="2681766"/>
    <lineage>
        <taxon>Bacteria</taxon>
        <taxon>Pseudomonadati</taxon>
        <taxon>Bacteroidota</taxon>
        <taxon>Bacteroidia</taxon>
        <taxon>Marinilabiliales</taxon>
        <taxon>Prolixibacteraceae</taxon>
        <taxon>Maribellus</taxon>
    </lineage>
</organism>
<dbReference type="RefSeq" id="WP_158864083.1">
    <property type="nucleotide sequence ID" value="NZ_CP046401.1"/>
</dbReference>
<keyword evidence="3" id="KW-1185">Reference proteome</keyword>
<dbReference type="Proteomes" id="UP000428260">
    <property type="component" value="Chromosome"/>
</dbReference>
<evidence type="ECO:0000256" key="1">
    <source>
        <dbReference type="SAM" id="SignalP"/>
    </source>
</evidence>
<evidence type="ECO:0000313" key="2">
    <source>
        <dbReference type="EMBL" id="QGY43194.1"/>
    </source>
</evidence>
<dbReference type="AlphaFoldDB" id="A0A6I6JZW9"/>
<feature type="chain" id="PRO_5026169431" evidence="1">
    <location>
        <begin position="20"/>
        <end position="150"/>
    </location>
</feature>
<gene>
    <name evidence="2" type="ORF">GM418_05825</name>
</gene>
<evidence type="ECO:0000313" key="3">
    <source>
        <dbReference type="Proteomes" id="UP000428260"/>
    </source>
</evidence>
<reference evidence="2 3" key="1">
    <citation type="submission" date="2019-11" db="EMBL/GenBank/DDBJ databases">
        <authorList>
            <person name="Zheng R.K."/>
            <person name="Sun C.M."/>
        </authorList>
    </citation>
    <scope>NUCLEOTIDE SEQUENCE [LARGE SCALE GENOMIC DNA]</scope>
    <source>
        <strain evidence="2 3">WC007</strain>
    </source>
</reference>
<accession>A0A6I6JZW9</accession>
<proteinExistence type="predicted"/>
<protein>
    <submittedName>
        <fullName evidence="2">Uncharacterized protein</fullName>
    </submittedName>
</protein>
<feature type="signal peptide" evidence="1">
    <location>
        <begin position="1"/>
        <end position="19"/>
    </location>
</feature>
<name>A0A6I6JZW9_9BACT</name>
<sequence>MKRVVAFVFMLTFSIGSFSQTNQIAANSQASDSSGFYTMKLNAVYCEDLLMYSYERLFPLDERLALALKGGFMIWDPFLPLAELALVSGGPKSFFEAGAGSIVDVFGGGGFFTMRVGYRYQGPKGFLLKGSAIYSPDNFILPLIGIGYAF</sequence>